<evidence type="ECO:0000256" key="5">
    <source>
        <dbReference type="SAM" id="Coils"/>
    </source>
</evidence>
<feature type="coiled-coil region" evidence="5">
    <location>
        <begin position="75"/>
        <end position="102"/>
    </location>
</feature>
<evidence type="ECO:0000313" key="8">
    <source>
        <dbReference type="Proteomes" id="UP000005297"/>
    </source>
</evidence>
<keyword evidence="6" id="KW-0812">Transmembrane</keyword>
<dbReference type="InterPro" id="IPR003798">
    <property type="entry name" value="DNA_recombination_RmuC"/>
</dbReference>
<dbReference type="PANTHER" id="PTHR30563">
    <property type="entry name" value="DNA RECOMBINATION PROTEIN RMUC"/>
    <property type="match status" value="1"/>
</dbReference>
<dbReference type="GO" id="GO:0006310">
    <property type="term" value="P:DNA recombination"/>
    <property type="evidence" value="ECO:0007669"/>
    <property type="project" value="UniProtKB-KW"/>
</dbReference>
<keyword evidence="6" id="KW-0472">Membrane</keyword>
<dbReference type="Proteomes" id="UP000005297">
    <property type="component" value="Unassembled WGS sequence"/>
</dbReference>
<comment type="similarity">
    <text evidence="2">Belongs to the RmuC family.</text>
</comment>
<evidence type="ECO:0000256" key="1">
    <source>
        <dbReference type="ARBA" id="ARBA00003416"/>
    </source>
</evidence>
<evidence type="ECO:0008006" key="9">
    <source>
        <dbReference type="Google" id="ProtNLM"/>
    </source>
</evidence>
<dbReference type="EMBL" id="AATS01000003">
    <property type="protein sequence ID" value="EAU55353.1"/>
    <property type="molecule type" value="Genomic_DNA"/>
</dbReference>
<proteinExistence type="inferred from homology"/>
<comment type="function">
    <text evidence="1">Involved in DNA recombination.</text>
</comment>
<name>Q0F138_9PROT</name>
<organism evidence="7 8">
    <name type="scientific">Mariprofundus ferrooxydans PV-1</name>
    <dbReference type="NCBI Taxonomy" id="314345"/>
    <lineage>
        <taxon>Bacteria</taxon>
        <taxon>Pseudomonadati</taxon>
        <taxon>Pseudomonadota</taxon>
        <taxon>Candidatius Mariprofundia</taxon>
        <taxon>Mariprofundales</taxon>
        <taxon>Mariprofundaceae</taxon>
        <taxon>Mariprofundus</taxon>
    </lineage>
</organism>
<protein>
    <recommendedName>
        <fullName evidence="9">DNA recombination protein RmuC</fullName>
    </recommendedName>
</protein>
<dbReference type="STRING" id="314344.AL013_08930"/>
<evidence type="ECO:0000256" key="6">
    <source>
        <dbReference type="SAM" id="Phobius"/>
    </source>
</evidence>
<keyword evidence="3 5" id="KW-0175">Coiled coil</keyword>
<evidence type="ECO:0000256" key="2">
    <source>
        <dbReference type="ARBA" id="ARBA00009840"/>
    </source>
</evidence>
<evidence type="ECO:0000256" key="4">
    <source>
        <dbReference type="ARBA" id="ARBA00023172"/>
    </source>
</evidence>
<dbReference type="Pfam" id="PF02646">
    <property type="entry name" value="RmuC"/>
    <property type="match status" value="1"/>
</dbReference>
<dbReference type="InParanoid" id="Q0F138"/>
<reference evidence="7 8" key="1">
    <citation type="submission" date="2006-09" db="EMBL/GenBank/DDBJ databases">
        <authorList>
            <person name="Emerson D."/>
            <person name="Ferriera S."/>
            <person name="Johnson J."/>
            <person name="Kravitz S."/>
            <person name="Halpern A."/>
            <person name="Remington K."/>
            <person name="Beeson K."/>
            <person name="Tran B."/>
            <person name="Rogers Y.-H."/>
            <person name="Friedman R."/>
            <person name="Venter J.C."/>
        </authorList>
    </citation>
    <scope>NUCLEOTIDE SEQUENCE [LARGE SCALE GENOMIC DNA]</scope>
    <source>
        <strain evidence="7 8">PV-1</strain>
    </source>
</reference>
<dbReference type="AlphaFoldDB" id="Q0F138"/>
<dbReference type="PANTHER" id="PTHR30563:SF0">
    <property type="entry name" value="DNA RECOMBINATION PROTEIN RMUC"/>
    <property type="match status" value="1"/>
</dbReference>
<keyword evidence="8" id="KW-1185">Reference proteome</keyword>
<accession>Q0F138</accession>
<keyword evidence="4" id="KW-0233">DNA recombination</keyword>
<dbReference type="eggNOG" id="COG1322">
    <property type="taxonomic scope" value="Bacteria"/>
</dbReference>
<feature type="transmembrane region" description="Helical" evidence="6">
    <location>
        <begin position="6"/>
        <end position="25"/>
    </location>
</feature>
<sequence>MFEITPVLVALFSLLLLVLIVWWLTHRKQQERIASLEAHSAEQETVAAERQALIESQSREITDYRVASASISERLENSEALRAALESRLAEKEAALGELAERNSRQEAHIAELNIAITKDREAAAEKLALLEEAKTKLGHEFKLLANQIFEERGKTFSEQNRSSIDEVLKPMREQMGEFRKRVDEVHLNDAKDRASLREHLNQLEKLNRQMSEDAIGLTHALKGQSKAQGNWGEMILERILETSGLREGKEFAREQSFTGEDGRRLRPDVVVYMPGDKQVIIDSKVSLTDYERAVSAEDDDKRKLALTAHVRSLKSHIQGLSSKNYNHLPNVHTPDYVLMFVPIEGAYLMAIEADPGVFEAAFEQRVAVVTPSTLYATLKLIEQLWRYERQSENVVKLVDRAGKLHDKMVSFIESFEEIGARLEQARSAYDTSLNRIRTGPGNVINQIATLGKLAGKTRKELPKHLTESAALSDQSGDESGSV</sequence>
<evidence type="ECO:0000313" key="7">
    <source>
        <dbReference type="EMBL" id="EAU55353.1"/>
    </source>
</evidence>
<gene>
    <name evidence="7" type="ORF">SPV1_11491</name>
</gene>
<dbReference type="FunCoup" id="Q0F138">
    <property type="interactions" value="101"/>
</dbReference>
<dbReference type="HOGENOM" id="CLU_024057_0_0_0"/>
<dbReference type="RefSeq" id="WP_009849816.1">
    <property type="nucleotide sequence ID" value="NZ_DS022294.1"/>
</dbReference>
<evidence type="ECO:0000256" key="3">
    <source>
        <dbReference type="ARBA" id="ARBA00023054"/>
    </source>
</evidence>
<dbReference type="OrthoDB" id="5288967at2"/>
<keyword evidence="6" id="KW-1133">Transmembrane helix</keyword>
<comment type="caution">
    <text evidence="7">The sequence shown here is derived from an EMBL/GenBank/DDBJ whole genome shotgun (WGS) entry which is preliminary data.</text>
</comment>